<dbReference type="Proteomes" id="UP000050326">
    <property type="component" value="Unassembled WGS sequence"/>
</dbReference>
<comment type="subcellular location">
    <subcellularLocation>
        <location evidence="1">Cell inner membrane</location>
        <topology evidence="1">Multi-pass membrane protein</topology>
    </subcellularLocation>
</comment>
<evidence type="ECO:0000256" key="1">
    <source>
        <dbReference type="ARBA" id="ARBA00004429"/>
    </source>
</evidence>
<dbReference type="PANTHER" id="PTHR30574:SF1">
    <property type="entry name" value="SULPHUR TRANSPORT DOMAIN-CONTAINING PROTEIN"/>
    <property type="match status" value="1"/>
</dbReference>
<evidence type="ECO:0000313" key="11">
    <source>
        <dbReference type="Proteomes" id="UP000050326"/>
    </source>
</evidence>
<dbReference type="Pfam" id="PF04143">
    <property type="entry name" value="Sulf_transp"/>
    <property type="match status" value="1"/>
</dbReference>
<evidence type="ECO:0000256" key="8">
    <source>
        <dbReference type="ARBA" id="ARBA00035655"/>
    </source>
</evidence>
<keyword evidence="4" id="KW-0997">Cell inner membrane</keyword>
<dbReference type="EMBL" id="LKET01000026">
    <property type="protein sequence ID" value="KPU45310.1"/>
    <property type="molecule type" value="Genomic_DNA"/>
</dbReference>
<name>A0A0P8WRU6_9CLOT</name>
<feature type="transmembrane region" description="Helical" evidence="9">
    <location>
        <begin position="25"/>
        <end position="45"/>
    </location>
</feature>
<proteinExistence type="inferred from homology"/>
<comment type="similarity">
    <text evidence="8">Belongs to the TsuA/YedE (TC 9.B.102) family.</text>
</comment>
<dbReference type="STRING" id="36849.OXPF_12030"/>
<evidence type="ECO:0000256" key="6">
    <source>
        <dbReference type="ARBA" id="ARBA00022989"/>
    </source>
</evidence>
<keyword evidence="3" id="KW-1003">Cell membrane</keyword>
<dbReference type="InterPro" id="IPR007272">
    <property type="entry name" value="Sulf_transp_TsuA/YedE"/>
</dbReference>
<organism evidence="10 11">
    <name type="scientific">Oxobacter pfennigii</name>
    <dbReference type="NCBI Taxonomy" id="36849"/>
    <lineage>
        <taxon>Bacteria</taxon>
        <taxon>Bacillati</taxon>
        <taxon>Bacillota</taxon>
        <taxon>Clostridia</taxon>
        <taxon>Eubacteriales</taxon>
        <taxon>Clostridiaceae</taxon>
        <taxon>Oxobacter</taxon>
    </lineage>
</organism>
<dbReference type="PANTHER" id="PTHR30574">
    <property type="entry name" value="INNER MEMBRANE PROTEIN YEDE"/>
    <property type="match status" value="1"/>
</dbReference>
<sequence>MEKDKRDENMNIEKKHLIINWLKKPWSYVTGAVLLSILQIITLYVTKEPWGVSKTFANWGAWIYEALGGNLDKWYYFENQEAREIINNGFIKDPGSIRNLGIILGSLLSALLASQFKIRKAKSKKQIIAAMIGGLLMGYGARITFGCNIGALYSGISSLSVSGWVYIIFVFIGAVVGGKLLLKFFI</sequence>
<accession>A0A0P8WRU6</accession>
<feature type="transmembrane region" description="Helical" evidence="9">
    <location>
        <begin position="97"/>
        <end position="116"/>
    </location>
</feature>
<evidence type="ECO:0000256" key="9">
    <source>
        <dbReference type="SAM" id="Phobius"/>
    </source>
</evidence>
<dbReference type="GO" id="GO:0005886">
    <property type="term" value="C:plasma membrane"/>
    <property type="evidence" value="ECO:0007669"/>
    <property type="project" value="UniProtKB-SubCell"/>
</dbReference>
<keyword evidence="5 9" id="KW-0812">Transmembrane</keyword>
<evidence type="ECO:0000313" key="10">
    <source>
        <dbReference type="EMBL" id="KPU45310.1"/>
    </source>
</evidence>
<keyword evidence="2" id="KW-0813">Transport</keyword>
<feature type="transmembrane region" description="Helical" evidence="9">
    <location>
        <begin position="128"/>
        <end position="151"/>
    </location>
</feature>
<evidence type="ECO:0000256" key="3">
    <source>
        <dbReference type="ARBA" id="ARBA00022475"/>
    </source>
</evidence>
<reference evidence="10 11" key="1">
    <citation type="submission" date="2015-09" db="EMBL/GenBank/DDBJ databases">
        <title>Genome sequence of Oxobacter pfennigii DSM 3222.</title>
        <authorList>
            <person name="Poehlein A."/>
            <person name="Bengelsdorf F.R."/>
            <person name="Schiel-Bengelsdorf B."/>
            <person name="Duerre P."/>
            <person name="Daniel R."/>
        </authorList>
    </citation>
    <scope>NUCLEOTIDE SEQUENCE [LARGE SCALE GENOMIC DNA]</scope>
    <source>
        <strain evidence="10 11">DSM 3222</strain>
    </source>
</reference>
<evidence type="ECO:0000256" key="5">
    <source>
        <dbReference type="ARBA" id="ARBA00022692"/>
    </source>
</evidence>
<evidence type="ECO:0000256" key="4">
    <source>
        <dbReference type="ARBA" id="ARBA00022519"/>
    </source>
</evidence>
<evidence type="ECO:0000256" key="2">
    <source>
        <dbReference type="ARBA" id="ARBA00022448"/>
    </source>
</evidence>
<evidence type="ECO:0000256" key="7">
    <source>
        <dbReference type="ARBA" id="ARBA00023136"/>
    </source>
</evidence>
<keyword evidence="11" id="KW-1185">Reference proteome</keyword>
<keyword evidence="7 9" id="KW-0472">Membrane</keyword>
<gene>
    <name evidence="10" type="ORF">OXPF_12030</name>
</gene>
<keyword evidence="6 9" id="KW-1133">Transmembrane helix</keyword>
<dbReference type="AlphaFoldDB" id="A0A0P8WRU6"/>
<feature type="transmembrane region" description="Helical" evidence="9">
    <location>
        <begin position="163"/>
        <end position="182"/>
    </location>
</feature>
<comment type="caution">
    <text evidence="10">The sequence shown here is derived from an EMBL/GenBank/DDBJ whole genome shotgun (WGS) entry which is preliminary data.</text>
</comment>
<protein>
    <submittedName>
        <fullName evidence="10">Putative inner membrane protein</fullName>
    </submittedName>
</protein>